<feature type="non-terminal residue" evidence="2">
    <location>
        <position position="152"/>
    </location>
</feature>
<feature type="non-terminal residue" evidence="2">
    <location>
        <position position="1"/>
    </location>
</feature>
<dbReference type="AlphaFoldDB" id="A0A7L3WSI4"/>
<evidence type="ECO:0000313" key="2">
    <source>
        <dbReference type="EMBL" id="NXV79334.1"/>
    </source>
</evidence>
<evidence type="ECO:0000313" key="3">
    <source>
        <dbReference type="Proteomes" id="UP000518911"/>
    </source>
</evidence>
<dbReference type="Proteomes" id="UP000518911">
    <property type="component" value="Unassembled WGS sequence"/>
</dbReference>
<feature type="region of interest" description="Disordered" evidence="1">
    <location>
        <begin position="45"/>
        <end position="152"/>
    </location>
</feature>
<proteinExistence type="predicted"/>
<comment type="caution">
    <text evidence="2">The sequence shown here is derived from an EMBL/GenBank/DDBJ whole genome shotgun (WGS) entry which is preliminary data.</text>
</comment>
<dbReference type="EMBL" id="VZUJ01093839">
    <property type="protein sequence ID" value="NXV79334.1"/>
    <property type="molecule type" value="Genomic_DNA"/>
</dbReference>
<reference evidence="2 3" key="1">
    <citation type="submission" date="2019-09" db="EMBL/GenBank/DDBJ databases">
        <title>Bird 10,000 Genomes (B10K) Project - Family phase.</title>
        <authorList>
            <person name="Zhang G."/>
        </authorList>
    </citation>
    <scope>NUCLEOTIDE SEQUENCE [LARGE SCALE GENOMIC DNA]</scope>
    <source>
        <strain evidence="2">OUT-0055</strain>
        <tissue evidence="2">Blood</tissue>
    </source>
</reference>
<dbReference type="OrthoDB" id="2505895at2759"/>
<keyword evidence="3" id="KW-1185">Reference proteome</keyword>
<sequence length="152" mass="15171">LTVSHNPGSAPEKQIRDEDRGPPPAAPPLLLSVIPGGFIKQLVRETEKEAKAAKLKKGPKGTAKDEVSSTAPMHEARVGDPPAAGGKAAGAGQPLQNGLHAEGQGGQGVTAPPHKELPPGRAAPGTSPVQAPCPAPSPAAAAPKPAETPCPE</sequence>
<feature type="region of interest" description="Disordered" evidence="1">
    <location>
        <begin position="1"/>
        <end position="32"/>
    </location>
</feature>
<protein>
    <submittedName>
        <fullName evidence="2">MY18B protein</fullName>
    </submittedName>
</protein>
<feature type="compositionally biased region" description="Low complexity" evidence="1">
    <location>
        <begin position="83"/>
        <end position="92"/>
    </location>
</feature>
<accession>A0A7L3WSI4</accession>
<gene>
    <name evidence="2" type="primary">Myo18b</name>
    <name evidence="2" type="ORF">ATLROG_R04440</name>
</gene>
<organism evidence="2 3">
    <name type="scientific">Atlantisia rogersi</name>
    <name type="common">Inaccessible Island rail</name>
    <dbReference type="NCBI Taxonomy" id="2478892"/>
    <lineage>
        <taxon>Eukaryota</taxon>
        <taxon>Metazoa</taxon>
        <taxon>Chordata</taxon>
        <taxon>Craniata</taxon>
        <taxon>Vertebrata</taxon>
        <taxon>Euteleostomi</taxon>
        <taxon>Archelosauria</taxon>
        <taxon>Archosauria</taxon>
        <taxon>Dinosauria</taxon>
        <taxon>Saurischia</taxon>
        <taxon>Theropoda</taxon>
        <taxon>Coelurosauria</taxon>
        <taxon>Aves</taxon>
        <taxon>Neognathae</taxon>
        <taxon>Neoaves</taxon>
        <taxon>Gruiformes</taxon>
        <taxon>Rallidae</taxon>
        <taxon>Atlantisia</taxon>
    </lineage>
</organism>
<name>A0A7L3WSI4_9GRUI</name>
<evidence type="ECO:0000256" key="1">
    <source>
        <dbReference type="SAM" id="MobiDB-lite"/>
    </source>
</evidence>